<evidence type="ECO:0008006" key="4">
    <source>
        <dbReference type="Google" id="ProtNLM"/>
    </source>
</evidence>
<organism evidence="2 3">
    <name type="scientific">Tulasnella calospora MUT 4182</name>
    <dbReference type="NCBI Taxonomy" id="1051891"/>
    <lineage>
        <taxon>Eukaryota</taxon>
        <taxon>Fungi</taxon>
        <taxon>Dikarya</taxon>
        <taxon>Basidiomycota</taxon>
        <taxon>Agaricomycotina</taxon>
        <taxon>Agaricomycetes</taxon>
        <taxon>Cantharellales</taxon>
        <taxon>Tulasnellaceae</taxon>
        <taxon>Tulasnella</taxon>
    </lineage>
</organism>
<sequence>MAVVPRGSHVGRSHLFTPPNRRPEDFPSTKVPDTWTLNGAKIASLSHHMMYEWVRTREQRERGTASRGNLDRTKEHLRDAFAIECDDRDVWLGLRKPYIRREISDFLWIMIHGRSQCGTMFSKWGPGWEELQYCDCGAVESMEHILVGCDDAVWRIRLWRRMSDLLRASGMIPEDMCRPPIFEEIMGVGTIKLGNRFATRLWATIISETAFTVWKLRNRKRFDNTRISSRMAADIWRTSLEKRARTDLAAAKLRGPSTAPLDRNRQEAVTAWRSLVSVKGGVVAWNSADYG</sequence>
<dbReference type="HOGENOM" id="CLU_044484_3_1_1"/>
<feature type="region of interest" description="Disordered" evidence="1">
    <location>
        <begin position="1"/>
        <end position="31"/>
    </location>
</feature>
<reference evidence="2 3" key="1">
    <citation type="submission" date="2014-04" db="EMBL/GenBank/DDBJ databases">
        <authorList>
            <consortium name="DOE Joint Genome Institute"/>
            <person name="Kuo A."/>
            <person name="Girlanda M."/>
            <person name="Perotto S."/>
            <person name="Kohler A."/>
            <person name="Nagy L.G."/>
            <person name="Floudas D."/>
            <person name="Copeland A."/>
            <person name="Barry K.W."/>
            <person name="Cichocki N."/>
            <person name="Veneault-Fourrey C."/>
            <person name="LaButti K."/>
            <person name="Lindquist E.A."/>
            <person name="Lipzen A."/>
            <person name="Lundell T."/>
            <person name="Morin E."/>
            <person name="Murat C."/>
            <person name="Sun H."/>
            <person name="Tunlid A."/>
            <person name="Henrissat B."/>
            <person name="Grigoriev I.V."/>
            <person name="Hibbett D.S."/>
            <person name="Martin F."/>
            <person name="Nordberg H.P."/>
            <person name="Cantor M.N."/>
            <person name="Hua S.X."/>
        </authorList>
    </citation>
    <scope>NUCLEOTIDE SEQUENCE [LARGE SCALE GENOMIC DNA]</scope>
    <source>
        <strain evidence="2 3">MUT 4182</strain>
    </source>
</reference>
<dbReference type="STRING" id="1051891.A0A0C3QUA7"/>
<reference evidence="3" key="2">
    <citation type="submission" date="2015-01" db="EMBL/GenBank/DDBJ databases">
        <title>Evolutionary Origins and Diversification of the Mycorrhizal Mutualists.</title>
        <authorList>
            <consortium name="DOE Joint Genome Institute"/>
            <consortium name="Mycorrhizal Genomics Consortium"/>
            <person name="Kohler A."/>
            <person name="Kuo A."/>
            <person name="Nagy L.G."/>
            <person name="Floudas D."/>
            <person name="Copeland A."/>
            <person name="Barry K.W."/>
            <person name="Cichocki N."/>
            <person name="Veneault-Fourrey C."/>
            <person name="LaButti K."/>
            <person name="Lindquist E.A."/>
            <person name="Lipzen A."/>
            <person name="Lundell T."/>
            <person name="Morin E."/>
            <person name="Murat C."/>
            <person name="Riley R."/>
            <person name="Ohm R."/>
            <person name="Sun H."/>
            <person name="Tunlid A."/>
            <person name="Henrissat B."/>
            <person name="Grigoriev I.V."/>
            <person name="Hibbett D.S."/>
            <person name="Martin F."/>
        </authorList>
    </citation>
    <scope>NUCLEOTIDE SEQUENCE [LARGE SCALE GENOMIC DNA]</scope>
    <source>
        <strain evidence="3">MUT 4182</strain>
    </source>
</reference>
<gene>
    <name evidence="2" type="ORF">M407DRAFT_19024</name>
</gene>
<protein>
    <recommendedName>
        <fullName evidence="4">Reverse transcriptase zinc-binding domain-containing protein</fullName>
    </recommendedName>
</protein>
<evidence type="ECO:0000313" key="3">
    <source>
        <dbReference type="Proteomes" id="UP000054248"/>
    </source>
</evidence>
<dbReference type="EMBL" id="KN822958">
    <property type="protein sequence ID" value="KIO31999.1"/>
    <property type="molecule type" value="Genomic_DNA"/>
</dbReference>
<dbReference type="OrthoDB" id="3237963at2759"/>
<keyword evidence="3" id="KW-1185">Reference proteome</keyword>
<proteinExistence type="predicted"/>
<dbReference type="AlphaFoldDB" id="A0A0C3QUA7"/>
<name>A0A0C3QUA7_9AGAM</name>
<accession>A0A0C3QUA7</accession>
<evidence type="ECO:0000313" key="2">
    <source>
        <dbReference type="EMBL" id="KIO31999.1"/>
    </source>
</evidence>
<evidence type="ECO:0000256" key="1">
    <source>
        <dbReference type="SAM" id="MobiDB-lite"/>
    </source>
</evidence>
<dbReference type="Proteomes" id="UP000054248">
    <property type="component" value="Unassembled WGS sequence"/>
</dbReference>